<evidence type="ECO:0000313" key="2">
    <source>
        <dbReference type="EMBL" id="QOI90248.1"/>
    </source>
</evidence>
<dbReference type="Proteomes" id="UP001162120">
    <property type="component" value="Segment"/>
</dbReference>
<evidence type="ECO:0000256" key="1">
    <source>
        <dbReference type="SAM" id="MobiDB-lite"/>
    </source>
</evidence>
<gene>
    <name evidence="2" type="ORF">HWQ62_00111</name>
</gene>
<proteinExistence type="predicted"/>
<protein>
    <submittedName>
        <fullName evidence="2">Uncharacterized protein</fullName>
    </submittedName>
</protein>
<feature type="region of interest" description="Disordered" evidence="1">
    <location>
        <begin position="76"/>
        <end position="109"/>
    </location>
</feature>
<organism evidence="2 3">
    <name type="scientific">Pyramimonas orientalis virus 01B</name>
    <dbReference type="NCBI Taxonomy" id="3134525"/>
    <lineage>
        <taxon>Viruses</taxon>
        <taxon>Varidnaviria</taxon>
        <taxon>Bamfordvirae</taxon>
        <taxon>Nucleocytoviricota</taxon>
        <taxon>Megaviricetes</taxon>
        <taxon>Imitervirales</taxon>
        <taxon>Allomimiviridae</taxon>
        <taxon>Heliosvirus</taxon>
        <taxon>Heliosvirus raunefjordenense</taxon>
    </lineage>
</organism>
<accession>A0A7M3UNI9</accession>
<evidence type="ECO:0000313" key="3">
    <source>
        <dbReference type="Proteomes" id="UP001162120"/>
    </source>
</evidence>
<feature type="compositionally biased region" description="Pro residues" evidence="1">
    <location>
        <begin position="78"/>
        <end position="95"/>
    </location>
</feature>
<keyword evidence="3" id="KW-1185">Reference proteome</keyword>
<reference evidence="2" key="1">
    <citation type="submission" date="2020-06" db="EMBL/GenBank/DDBJ databases">
        <title>Lateral gene transfer of anion-conducting channel rhodopsins between green algae and giant viruses.</title>
        <authorList>
            <person name="Rozenberg A."/>
            <person name="Oppermann J."/>
            <person name="Wietek J."/>
            <person name="Fernandez Lahore R.G."/>
            <person name="Sandaa R.-A."/>
            <person name="Bratbak G."/>
            <person name="Hegemann P."/>
            <person name="Beja O."/>
        </authorList>
    </citation>
    <scope>NUCLEOTIDE SEQUENCE</scope>
    <source>
        <strain evidence="2">01B</strain>
    </source>
</reference>
<dbReference type="EMBL" id="MT663534">
    <property type="protein sequence ID" value="QOI90248.1"/>
    <property type="molecule type" value="Genomic_DNA"/>
</dbReference>
<sequence>MLLQKQFWMFCVLLMIITLLSSFGGGIRYRENFLEEVYDLNDITSELENTNNFYPINTTSEEVHTNLKIEEEIMQPKPTLPVQPKPTLPVQPKPTLPVQLPEPKGLDNSNTSFQVIEAYSGESFASV</sequence>
<name>A0A7M3UNI9_9VIRU</name>